<proteinExistence type="predicted"/>
<feature type="region of interest" description="Disordered" evidence="1">
    <location>
        <begin position="383"/>
        <end position="460"/>
    </location>
</feature>
<dbReference type="RefSeq" id="XP_019048830.1">
    <property type="nucleotide sequence ID" value="XM_019189268.1"/>
</dbReference>
<evidence type="ECO:0000313" key="3">
    <source>
        <dbReference type="EMBL" id="WVW81901.1"/>
    </source>
</evidence>
<reference evidence="2" key="1">
    <citation type="submission" date="2013-07" db="EMBL/GenBank/DDBJ databases">
        <title>The Genome Sequence of Cryptococcus bestiolae CBS10118.</title>
        <authorList>
            <consortium name="The Broad Institute Genome Sequencing Platform"/>
            <person name="Cuomo C."/>
            <person name="Litvintseva A."/>
            <person name="Chen Y."/>
            <person name="Heitman J."/>
            <person name="Sun S."/>
            <person name="Springer D."/>
            <person name="Dromer F."/>
            <person name="Young S.K."/>
            <person name="Zeng Q."/>
            <person name="Gargeya S."/>
            <person name="Fitzgerald M."/>
            <person name="Abouelleil A."/>
            <person name="Alvarado L."/>
            <person name="Berlin A.M."/>
            <person name="Chapman S.B."/>
            <person name="Dewar J."/>
            <person name="Goldberg J."/>
            <person name="Griggs A."/>
            <person name="Gujja S."/>
            <person name="Hansen M."/>
            <person name="Howarth C."/>
            <person name="Imamovic A."/>
            <person name="Larimer J."/>
            <person name="McCowan C."/>
            <person name="Murphy C."/>
            <person name="Pearson M."/>
            <person name="Priest M."/>
            <person name="Roberts A."/>
            <person name="Saif S."/>
            <person name="Shea T."/>
            <person name="Sykes S."/>
            <person name="Wortman J."/>
            <person name="Nusbaum C."/>
            <person name="Birren B."/>
        </authorList>
    </citation>
    <scope>NUCLEOTIDE SEQUENCE [LARGE SCALE GENOMIC DNA]</scope>
    <source>
        <strain evidence="2">CBS 10118</strain>
    </source>
</reference>
<gene>
    <name evidence="2" type="ORF">I302_02606</name>
    <name evidence="3" type="ORF">I302_103900</name>
</gene>
<feature type="region of interest" description="Disordered" evidence="1">
    <location>
        <begin position="240"/>
        <end position="259"/>
    </location>
</feature>
<protein>
    <submittedName>
        <fullName evidence="2">Uncharacterized protein</fullName>
    </submittedName>
</protein>
<dbReference type="AlphaFoldDB" id="A0A1B9G9V7"/>
<reference evidence="2" key="3">
    <citation type="submission" date="2014-01" db="EMBL/GenBank/DDBJ databases">
        <title>Evolution of pathogenesis and genome organization in the Tremellales.</title>
        <authorList>
            <person name="Cuomo C."/>
            <person name="Litvintseva A."/>
            <person name="Heitman J."/>
            <person name="Chen Y."/>
            <person name="Sun S."/>
            <person name="Springer D."/>
            <person name="Dromer F."/>
            <person name="Young S."/>
            <person name="Zeng Q."/>
            <person name="Chapman S."/>
            <person name="Gujja S."/>
            <person name="Saif S."/>
            <person name="Birren B."/>
        </authorList>
    </citation>
    <scope>NUCLEOTIDE SEQUENCE</scope>
    <source>
        <strain evidence="2">CBS 10118</strain>
    </source>
</reference>
<dbReference type="KEGG" id="kbi:30207005"/>
<reference evidence="3" key="2">
    <citation type="submission" date="2013-07" db="EMBL/GenBank/DDBJ databases">
        <authorList>
            <consortium name="The Broad Institute Genome Sequencing Platform"/>
            <person name="Cuomo C."/>
            <person name="Litvintseva A."/>
            <person name="Chen Y."/>
            <person name="Heitman J."/>
            <person name="Sun S."/>
            <person name="Springer D."/>
            <person name="Dromer F."/>
            <person name="Young S.K."/>
            <person name="Zeng Q."/>
            <person name="Gargeya S."/>
            <person name="Fitzgerald M."/>
            <person name="Abouelleil A."/>
            <person name="Alvarado L."/>
            <person name="Berlin A.M."/>
            <person name="Chapman S.B."/>
            <person name="Dewar J."/>
            <person name="Goldberg J."/>
            <person name="Griggs A."/>
            <person name="Gujja S."/>
            <person name="Hansen M."/>
            <person name="Howarth C."/>
            <person name="Imamovic A."/>
            <person name="Larimer J."/>
            <person name="McCowan C."/>
            <person name="Murphy C."/>
            <person name="Pearson M."/>
            <person name="Priest M."/>
            <person name="Roberts A."/>
            <person name="Saif S."/>
            <person name="Shea T."/>
            <person name="Sykes S."/>
            <person name="Wortman J."/>
            <person name="Nusbaum C."/>
            <person name="Birren B."/>
        </authorList>
    </citation>
    <scope>NUCLEOTIDE SEQUENCE</scope>
    <source>
        <strain evidence="3">CBS 10118</strain>
    </source>
</reference>
<dbReference type="GeneID" id="30207005"/>
<dbReference type="OrthoDB" id="2596969at2759"/>
<feature type="compositionally biased region" description="Polar residues" evidence="1">
    <location>
        <begin position="383"/>
        <end position="430"/>
    </location>
</feature>
<evidence type="ECO:0000256" key="1">
    <source>
        <dbReference type="SAM" id="MobiDB-lite"/>
    </source>
</evidence>
<feature type="region of interest" description="Disordered" evidence="1">
    <location>
        <begin position="134"/>
        <end position="166"/>
    </location>
</feature>
<dbReference type="EMBL" id="CP144542">
    <property type="protein sequence ID" value="WVW81901.1"/>
    <property type="molecule type" value="Genomic_DNA"/>
</dbReference>
<feature type="region of interest" description="Disordered" evidence="1">
    <location>
        <begin position="52"/>
        <end position="105"/>
    </location>
</feature>
<feature type="compositionally biased region" description="Basic and acidic residues" evidence="1">
    <location>
        <begin position="52"/>
        <end position="72"/>
    </location>
</feature>
<feature type="compositionally biased region" description="Polar residues" evidence="1">
    <location>
        <begin position="441"/>
        <end position="454"/>
    </location>
</feature>
<reference evidence="3" key="4">
    <citation type="submission" date="2024-02" db="EMBL/GenBank/DDBJ databases">
        <title>Comparative genomics of Cryptococcus and Kwoniella reveals pathogenesis evolution and contrasting modes of karyotype evolution via chromosome fusion or intercentromeric recombination.</title>
        <authorList>
            <person name="Coelho M.A."/>
            <person name="David-Palma M."/>
            <person name="Shea T."/>
            <person name="Bowers K."/>
            <person name="McGinley-Smith S."/>
            <person name="Mohammad A.W."/>
            <person name="Gnirke A."/>
            <person name="Yurkov A.M."/>
            <person name="Nowrousian M."/>
            <person name="Sun S."/>
            <person name="Cuomo C.A."/>
            <person name="Heitman J."/>
        </authorList>
    </citation>
    <scope>NUCLEOTIDE SEQUENCE</scope>
    <source>
        <strain evidence="3">CBS 10118</strain>
    </source>
</reference>
<dbReference type="VEuPathDB" id="FungiDB:I302_02606"/>
<feature type="compositionally biased region" description="Low complexity" evidence="1">
    <location>
        <begin position="78"/>
        <end position="88"/>
    </location>
</feature>
<name>A0A1B9G9V7_9TREE</name>
<feature type="compositionally biased region" description="Basic and acidic residues" evidence="1">
    <location>
        <begin position="93"/>
        <end position="103"/>
    </location>
</feature>
<dbReference type="Proteomes" id="UP000092730">
    <property type="component" value="Chromosome 2"/>
</dbReference>
<feature type="region of interest" description="Disordered" evidence="1">
    <location>
        <begin position="1"/>
        <end position="40"/>
    </location>
</feature>
<keyword evidence="4" id="KW-1185">Reference proteome</keyword>
<organism evidence="2">
    <name type="scientific">Kwoniella bestiolae CBS 10118</name>
    <dbReference type="NCBI Taxonomy" id="1296100"/>
    <lineage>
        <taxon>Eukaryota</taxon>
        <taxon>Fungi</taxon>
        <taxon>Dikarya</taxon>
        <taxon>Basidiomycota</taxon>
        <taxon>Agaricomycotina</taxon>
        <taxon>Tremellomycetes</taxon>
        <taxon>Tremellales</taxon>
        <taxon>Cryptococcaceae</taxon>
        <taxon>Kwoniella</taxon>
    </lineage>
</organism>
<accession>A0A1B9G9V7</accession>
<sequence length="488" mass="52655">MVLPTSPGEPISPCTPLPPSYYSSMIVHTNPHEEPSSSIAFENDCVMVDSKTEEGINEKSISTEKRRLDKTITLKSETTSGSGSGTSSADPHQGTKRDNEKPASRLNRRLSLSGLINLPPTGIKLKALARRLSNSSPPSQIISSIKKSTPASPIITSSSPPSTTNMPIVPPIVTSTVPPSPGCADCNLHIKHFWTGGAEDNEECIKMDEKENLNTSNTALSSSYSSSTLTALDEEAVYNSQTSTIPTSQFPTNTRRSPLMSRNSSFADDLTALSEVDESQHHDVSFITPSCEPITPTSPNPKSCAGIWLCSPPSIPSTEKTCPITLRTSSPPITKTRTRPLVVRSMSTGRLASEFDEEGRIICLSGHSDRILRTCVNTPLLSGRPNLNTYQSTPSSIPGLSRSKSYQPSKTSLKSRSRSQPTSPVDTPSSTIPPLPALPSRNLSEFGKQSSTDRLVNLPPVETPSLTRTISMGSWRKRNWSVGRSVRV</sequence>
<feature type="compositionally biased region" description="Low complexity" evidence="1">
    <location>
        <begin position="134"/>
        <end position="164"/>
    </location>
</feature>
<evidence type="ECO:0000313" key="2">
    <source>
        <dbReference type="EMBL" id="OCF27760.1"/>
    </source>
</evidence>
<evidence type="ECO:0000313" key="4">
    <source>
        <dbReference type="Proteomes" id="UP000092730"/>
    </source>
</evidence>
<dbReference type="EMBL" id="KI894019">
    <property type="protein sequence ID" value="OCF27760.1"/>
    <property type="molecule type" value="Genomic_DNA"/>
</dbReference>